<sequence length="439" mass="46910">MLRRTFLQQAAALAAVPALGGTIVRGYRGQPTPLRVNGERLNGMLAQFDRIGRTAGGINRVAYSDADLAGRKFTLDLFRQSGLTPRLDTLGNIIARVPGTDAKLSPIMIGSHIDSVTDGGNYDGPVGSFSAIEVARSLAEQRVRLRHPIDVVVWQNEEGGTVGSQGFIGLLKPEDLSKVARSGKTLREGITLIGGDPDRIGESVKRKGDVACYIELHIEQGGLLERGSRQIGVVEGIVGLRWFEVTIKGFSNHAGTTPMDQRQDAMLAAARFTVAVNEAVRSEPGRQVATVGRMNVTPNTTNVIPGQVVMTIDLRDIDGAKLERFAARFRQIAKEIGDATRTEFSFAINANSQPALADPRVMDVVQASAAALQLTHQRMPSGAGHDAQEVAHIAPMGMIFVPSVGGISHSPREFTKPEDVAHGANVLLNAVIAADRALA</sequence>
<dbReference type="SUPFAM" id="SSF55031">
    <property type="entry name" value="Bacterial exopeptidase dimerisation domain"/>
    <property type="match status" value="1"/>
</dbReference>
<keyword evidence="3" id="KW-0479">Metal-binding</keyword>
<feature type="binding site" evidence="3">
    <location>
        <position position="409"/>
    </location>
    <ligand>
        <name>Zn(2+)</name>
        <dbReference type="ChEBI" id="CHEBI:29105"/>
        <label>2</label>
    </ligand>
</feature>
<dbReference type="PANTHER" id="PTHR32494:SF5">
    <property type="entry name" value="ALLANTOATE AMIDOHYDROLASE"/>
    <property type="match status" value="1"/>
</dbReference>
<dbReference type="Pfam" id="PF01546">
    <property type="entry name" value="Peptidase_M20"/>
    <property type="match status" value="1"/>
</dbReference>
<evidence type="ECO:0000259" key="4">
    <source>
        <dbReference type="Pfam" id="PF07687"/>
    </source>
</evidence>
<dbReference type="InterPro" id="IPR010158">
    <property type="entry name" value="Amidase_Cbmase"/>
</dbReference>
<protein>
    <submittedName>
        <fullName evidence="5">Zn-dependent hydrolase</fullName>
    </submittedName>
</protein>
<comment type="cofactor">
    <cofactor evidence="3">
        <name>Zn(2+)</name>
        <dbReference type="ChEBI" id="CHEBI:29105"/>
    </cofactor>
    <text evidence="3">Binds 2 Zn(2+) ions per subunit.</text>
</comment>
<dbReference type="Gene3D" id="3.40.630.10">
    <property type="entry name" value="Zn peptidases"/>
    <property type="match status" value="1"/>
</dbReference>
<evidence type="ECO:0000313" key="5">
    <source>
        <dbReference type="EMBL" id="HCT57770.1"/>
    </source>
</evidence>
<evidence type="ECO:0000256" key="3">
    <source>
        <dbReference type="PIRSR" id="PIRSR001235-1"/>
    </source>
</evidence>
<dbReference type="Pfam" id="PF07687">
    <property type="entry name" value="M20_dimer"/>
    <property type="match status" value="1"/>
</dbReference>
<organism evidence="5 6">
    <name type="scientific">Gemmatimonas aurantiaca</name>
    <dbReference type="NCBI Taxonomy" id="173480"/>
    <lineage>
        <taxon>Bacteria</taxon>
        <taxon>Pseudomonadati</taxon>
        <taxon>Gemmatimonadota</taxon>
        <taxon>Gemmatimonadia</taxon>
        <taxon>Gemmatimonadales</taxon>
        <taxon>Gemmatimonadaceae</taxon>
        <taxon>Gemmatimonas</taxon>
    </lineage>
</organism>
<feature type="binding site" evidence="3">
    <location>
        <position position="112"/>
    </location>
    <ligand>
        <name>Zn(2+)</name>
        <dbReference type="ChEBI" id="CHEBI:29105"/>
        <label>1</label>
    </ligand>
</feature>
<gene>
    <name evidence="5" type="ORF">DGD08_11270</name>
</gene>
<dbReference type="InterPro" id="IPR002933">
    <property type="entry name" value="Peptidase_M20"/>
</dbReference>
<dbReference type="PANTHER" id="PTHR32494">
    <property type="entry name" value="ALLANTOATE DEIMINASE-RELATED"/>
    <property type="match status" value="1"/>
</dbReference>
<proteinExistence type="inferred from homology"/>
<dbReference type="CDD" id="cd03884">
    <property type="entry name" value="M20_bAS"/>
    <property type="match status" value="1"/>
</dbReference>
<dbReference type="EMBL" id="DPIY01000010">
    <property type="protein sequence ID" value="HCT57770.1"/>
    <property type="molecule type" value="Genomic_DNA"/>
</dbReference>
<dbReference type="Gene3D" id="3.30.70.360">
    <property type="match status" value="1"/>
</dbReference>
<dbReference type="SUPFAM" id="SSF53187">
    <property type="entry name" value="Zn-dependent exopeptidases"/>
    <property type="match status" value="1"/>
</dbReference>
<dbReference type="GO" id="GO:0016813">
    <property type="term" value="F:hydrolase activity, acting on carbon-nitrogen (but not peptide) bonds, in linear amidines"/>
    <property type="evidence" value="ECO:0007669"/>
    <property type="project" value="InterPro"/>
</dbReference>
<feature type="domain" description="Peptidase M20 dimerisation" evidence="4">
    <location>
        <begin position="238"/>
        <end position="337"/>
    </location>
</feature>
<feature type="binding site" evidence="3">
    <location>
        <position position="217"/>
    </location>
    <ligand>
        <name>Zn(2+)</name>
        <dbReference type="ChEBI" id="CHEBI:29105"/>
        <label>1</label>
    </ligand>
</feature>
<dbReference type="InterPro" id="IPR011650">
    <property type="entry name" value="Peptidase_M20_dimer"/>
</dbReference>
<reference evidence="5 6" key="1">
    <citation type="journal article" date="2018" name="Nat. Biotechnol.">
        <title>A standardized bacterial taxonomy based on genome phylogeny substantially revises the tree of life.</title>
        <authorList>
            <person name="Parks D.H."/>
            <person name="Chuvochina M."/>
            <person name="Waite D.W."/>
            <person name="Rinke C."/>
            <person name="Skarshewski A."/>
            <person name="Chaumeil P.A."/>
            <person name="Hugenholtz P."/>
        </authorList>
    </citation>
    <scope>NUCLEOTIDE SEQUENCE [LARGE SCALE GENOMIC DNA]</scope>
    <source>
        <strain evidence="5">UBA8844</strain>
    </source>
</reference>
<keyword evidence="2 5" id="KW-0378">Hydrolase</keyword>
<comment type="caution">
    <text evidence="5">The sequence shown here is derived from an EMBL/GenBank/DDBJ whole genome shotgun (WGS) entry which is preliminary data.</text>
</comment>
<feature type="binding site" evidence="3">
    <location>
        <position position="123"/>
    </location>
    <ligand>
        <name>Zn(2+)</name>
        <dbReference type="ChEBI" id="CHEBI:29105"/>
        <label>2</label>
    </ligand>
</feature>
<feature type="binding site" evidence="3">
    <location>
        <position position="123"/>
    </location>
    <ligand>
        <name>Zn(2+)</name>
        <dbReference type="ChEBI" id="CHEBI:29105"/>
        <label>1</label>
    </ligand>
</feature>
<dbReference type="InterPro" id="IPR036264">
    <property type="entry name" value="Bact_exopeptidase_dim_dom"/>
</dbReference>
<evidence type="ECO:0000313" key="6">
    <source>
        <dbReference type="Proteomes" id="UP000264071"/>
    </source>
</evidence>
<evidence type="ECO:0000256" key="2">
    <source>
        <dbReference type="ARBA" id="ARBA00022801"/>
    </source>
</evidence>
<dbReference type="GO" id="GO:0046872">
    <property type="term" value="F:metal ion binding"/>
    <property type="evidence" value="ECO:0007669"/>
    <property type="project" value="UniProtKB-KW"/>
</dbReference>
<dbReference type="AlphaFoldDB" id="A0A3D4V9G6"/>
<dbReference type="NCBIfam" id="TIGR01879">
    <property type="entry name" value="hydantase"/>
    <property type="match status" value="1"/>
</dbReference>
<comment type="similarity">
    <text evidence="1">Belongs to the peptidase M20 family.</text>
</comment>
<feature type="binding site" evidence="3">
    <location>
        <position position="158"/>
    </location>
    <ligand>
        <name>Zn(2+)</name>
        <dbReference type="ChEBI" id="CHEBI:29105"/>
        <label>2</label>
    </ligand>
</feature>
<evidence type="ECO:0000256" key="1">
    <source>
        <dbReference type="ARBA" id="ARBA00006153"/>
    </source>
</evidence>
<accession>A0A3D4V9G6</accession>
<dbReference type="NCBIfam" id="NF006771">
    <property type="entry name" value="PRK09290.1-5"/>
    <property type="match status" value="1"/>
</dbReference>
<keyword evidence="3" id="KW-0862">Zinc</keyword>
<dbReference type="Proteomes" id="UP000264071">
    <property type="component" value="Unassembled WGS sequence"/>
</dbReference>
<dbReference type="PIRSF" id="PIRSF001235">
    <property type="entry name" value="Amidase_carbamoylase"/>
    <property type="match status" value="1"/>
</dbReference>
<name>A0A3D4V9G6_9BACT</name>